<dbReference type="AlphaFoldDB" id="A0A3A1P014"/>
<dbReference type="EMBL" id="QXFM01000134">
    <property type="protein sequence ID" value="RIV81724.1"/>
    <property type="molecule type" value="Genomic_DNA"/>
</dbReference>
<dbReference type="Proteomes" id="UP000265366">
    <property type="component" value="Unassembled WGS sequence"/>
</dbReference>
<keyword evidence="2" id="KW-1185">Reference proteome</keyword>
<gene>
    <name evidence="1" type="ORF">D2V17_16860</name>
</gene>
<reference evidence="1 2" key="1">
    <citation type="submission" date="2018-08" db="EMBL/GenBank/DDBJ databases">
        <title>Erythrobacter zhengii sp.nov., a bacterium isolated from deep-sea sediment.</title>
        <authorList>
            <person name="Fang C."/>
            <person name="Wu Y.-H."/>
            <person name="Sun C."/>
            <person name="Wang H."/>
            <person name="Cheng H."/>
            <person name="Meng F.-X."/>
            <person name="Wang C.-S."/>
            <person name="Xu X.-W."/>
        </authorList>
    </citation>
    <scope>NUCLEOTIDE SEQUENCE [LARGE SCALE GENOMIC DNA]</scope>
    <source>
        <strain evidence="1 2">CCTCC AB 2015396</strain>
    </source>
</reference>
<accession>A0A3A1P014</accession>
<organism evidence="1 2">
    <name type="scientific">Aurantiacibacter xanthus</name>
    <dbReference type="NCBI Taxonomy" id="1784712"/>
    <lineage>
        <taxon>Bacteria</taxon>
        <taxon>Pseudomonadati</taxon>
        <taxon>Pseudomonadota</taxon>
        <taxon>Alphaproteobacteria</taxon>
        <taxon>Sphingomonadales</taxon>
        <taxon>Erythrobacteraceae</taxon>
        <taxon>Aurantiacibacter</taxon>
    </lineage>
</organism>
<protein>
    <submittedName>
        <fullName evidence="1">Uncharacterized protein</fullName>
    </submittedName>
</protein>
<name>A0A3A1P014_9SPHN</name>
<proteinExistence type="predicted"/>
<sequence length="61" mass="6508">MGGLLIAGTEMPRLRKSKAPSPLSLLRATLHAPDLPSDTGSYGKQSLKNRSLRLAHLLAIS</sequence>
<evidence type="ECO:0000313" key="1">
    <source>
        <dbReference type="EMBL" id="RIV81724.1"/>
    </source>
</evidence>
<comment type="caution">
    <text evidence="1">The sequence shown here is derived from an EMBL/GenBank/DDBJ whole genome shotgun (WGS) entry which is preliminary data.</text>
</comment>
<evidence type="ECO:0000313" key="2">
    <source>
        <dbReference type="Proteomes" id="UP000265366"/>
    </source>
</evidence>